<sequence>MSIFRRVLVAAATAATAVALTACEPDQVGTAVTVSGDRLSVSDLQGQVMAVVELRNEAIEDYELGIPPLNPGGDLAEIQQSELERWVASHLFESVAADLGIEISEAEVDEFLDQLAAQFPDGDITPFLAEQGFTEDTVRAAVRIQLINDQLVQAAGGEAPAQEAVASAIERLDVDVNPRYGAWTETGLSAESGSVSRPFEAAAPE</sequence>
<dbReference type="PROSITE" id="PS51257">
    <property type="entry name" value="PROKAR_LIPOPROTEIN"/>
    <property type="match status" value="1"/>
</dbReference>
<dbReference type="InterPro" id="IPR027304">
    <property type="entry name" value="Trigger_fact/SurA_dom_sf"/>
</dbReference>
<evidence type="ECO:0008006" key="4">
    <source>
        <dbReference type="Google" id="ProtNLM"/>
    </source>
</evidence>
<dbReference type="EMBL" id="JAAGOB010000003">
    <property type="protein sequence ID" value="NED95122.1"/>
    <property type="molecule type" value="Genomic_DNA"/>
</dbReference>
<organism evidence="2 3">
    <name type="scientific">Phytoactinopolyspora alkaliphila</name>
    <dbReference type="NCBI Taxonomy" id="1783498"/>
    <lineage>
        <taxon>Bacteria</taxon>
        <taxon>Bacillati</taxon>
        <taxon>Actinomycetota</taxon>
        <taxon>Actinomycetes</taxon>
        <taxon>Jiangellales</taxon>
        <taxon>Jiangellaceae</taxon>
        <taxon>Phytoactinopolyspora</taxon>
    </lineage>
</organism>
<proteinExistence type="predicted"/>
<dbReference type="RefSeq" id="WP_163817527.1">
    <property type="nucleotide sequence ID" value="NZ_JAAGOB010000003.1"/>
</dbReference>
<accession>A0A6N9YJI5</accession>
<comment type="caution">
    <text evidence="2">The sequence shown here is derived from an EMBL/GenBank/DDBJ whole genome shotgun (WGS) entry which is preliminary data.</text>
</comment>
<protein>
    <recommendedName>
        <fullName evidence="4">SurA N-terminal domain-containing protein</fullName>
    </recommendedName>
</protein>
<dbReference type="SUPFAM" id="SSF109998">
    <property type="entry name" value="Triger factor/SurA peptide-binding domain-like"/>
    <property type="match status" value="1"/>
</dbReference>
<name>A0A6N9YJI5_9ACTN</name>
<keyword evidence="1" id="KW-0732">Signal</keyword>
<dbReference type="Proteomes" id="UP000469185">
    <property type="component" value="Unassembled WGS sequence"/>
</dbReference>
<evidence type="ECO:0000256" key="1">
    <source>
        <dbReference type="SAM" id="SignalP"/>
    </source>
</evidence>
<evidence type="ECO:0000313" key="2">
    <source>
        <dbReference type="EMBL" id="NED95122.1"/>
    </source>
</evidence>
<feature type="chain" id="PRO_5026925265" description="SurA N-terminal domain-containing protein" evidence="1">
    <location>
        <begin position="23"/>
        <end position="205"/>
    </location>
</feature>
<gene>
    <name evidence="2" type="ORF">G1H11_07320</name>
</gene>
<keyword evidence="3" id="KW-1185">Reference proteome</keyword>
<dbReference type="Gene3D" id="1.10.4030.10">
    <property type="entry name" value="Porin chaperone SurA, peptide-binding domain"/>
    <property type="match status" value="1"/>
</dbReference>
<dbReference type="AlphaFoldDB" id="A0A6N9YJI5"/>
<reference evidence="2 3" key="1">
    <citation type="submission" date="2020-02" db="EMBL/GenBank/DDBJ databases">
        <authorList>
            <person name="Li X.-J."/>
            <person name="Feng X.-M."/>
        </authorList>
    </citation>
    <scope>NUCLEOTIDE SEQUENCE [LARGE SCALE GENOMIC DNA]</scope>
    <source>
        <strain evidence="2 3">CGMCC 4.7225</strain>
    </source>
</reference>
<evidence type="ECO:0000313" key="3">
    <source>
        <dbReference type="Proteomes" id="UP000469185"/>
    </source>
</evidence>
<dbReference type="Pfam" id="PF13624">
    <property type="entry name" value="SurA_N_3"/>
    <property type="match status" value="1"/>
</dbReference>
<feature type="signal peptide" evidence="1">
    <location>
        <begin position="1"/>
        <end position="22"/>
    </location>
</feature>